<keyword evidence="3" id="KW-1185">Reference proteome</keyword>
<feature type="region of interest" description="Disordered" evidence="1">
    <location>
        <begin position="1"/>
        <end position="34"/>
    </location>
</feature>
<evidence type="ECO:0000313" key="2">
    <source>
        <dbReference type="EMBL" id="KAK3772215.1"/>
    </source>
</evidence>
<dbReference type="EMBL" id="JAWDGP010003653">
    <property type="protein sequence ID" value="KAK3772215.1"/>
    <property type="molecule type" value="Genomic_DNA"/>
</dbReference>
<reference evidence="2" key="1">
    <citation type="journal article" date="2023" name="G3 (Bethesda)">
        <title>A reference genome for the long-term kleptoplast-retaining sea slug Elysia crispata morphotype clarki.</title>
        <authorList>
            <person name="Eastman K.E."/>
            <person name="Pendleton A.L."/>
            <person name="Shaikh M.A."/>
            <person name="Suttiyut T."/>
            <person name="Ogas R."/>
            <person name="Tomko P."/>
            <person name="Gavelis G."/>
            <person name="Widhalm J.R."/>
            <person name="Wisecaver J.H."/>
        </authorList>
    </citation>
    <scope>NUCLEOTIDE SEQUENCE</scope>
    <source>
        <strain evidence="2">ECLA1</strain>
    </source>
</reference>
<sequence length="103" mass="11550">MVRHRKVEEGAQLEQRKKVEKSRKEKETEGKKKGRLKECNVLSMGALCINMTRNHEQLRPAAAECNDVSMGALVCQHDQEPGTAKTSFCRMQCFINGSPSVST</sequence>
<organism evidence="2 3">
    <name type="scientific">Elysia crispata</name>
    <name type="common">lettuce slug</name>
    <dbReference type="NCBI Taxonomy" id="231223"/>
    <lineage>
        <taxon>Eukaryota</taxon>
        <taxon>Metazoa</taxon>
        <taxon>Spiralia</taxon>
        <taxon>Lophotrochozoa</taxon>
        <taxon>Mollusca</taxon>
        <taxon>Gastropoda</taxon>
        <taxon>Heterobranchia</taxon>
        <taxon>Euthyneura</taxon>
        <taxon>Panpulmonata</taxon>
        <taxon>Sacoglossa</taxon>
        <taxon>Placobranchoidea</taxon>
        <taxon>Plakobranchidae</taxon>
        <taxon>Elysia</taxon>
    </lineage>
</organism>
<protein>
    <submittedName>
        <fullName evidence="2">Uncharacterized protein</fullName>
    </submittedName>
</protein>
<comment type="caution">
    <text evidence="2">The sequence shown here is derived from an EMBL/GenBank/DDBJ whole genome shotgun (WGS) entry which is preliminary data.</text>
</comment>
<dbReference type="Proteomes" id="UP001283361">
    <property type="component" value="Unassembled WGS sequence"/>
</dbReference>
<evidence type="ECO:0000256" key="1">
    <source>
        <dbReference type="SAM" id="MobiDB-lite"/>
    </source>
</evidence>
<dbReference type="AlphaFoldDB" id="A0AAE1DJL9"/>
<name>A0AAE1DJL9_9GAST</name>
<feature type="compositionally biased region" description="Basic and acidic residues" evidence="1">
    <location>
        <begin position="1"/>
        <end position="31"/>
    </location>
</feature>
<accession>A0AAE1DJL9</accession>
<proteinExistence type="predicted"/>
<evidence type="ECO:0000313" key="3">
    <source>
        <dbReference type="Proteomes" id="UP001283361"/>
    </source>
</evidence>
<gene>
    <name evidence="2" type="ORF">RRG08_059637</name>
</gene>